<organism evidence="1 2">
    <name type="scientific">Tenacibaculum mesophilum</name>
    <dbReference type="NCBI Taxonomy" id="104268"/>
    <lineage>
        <taxon>Bacteria</taxon>
        <taxon>Pseudomonadati</taxon>
        <taxon>Bacteroidota</taxon>
        <taxon>Flavobacteriia</taxon>
        <taxon>Flavobacteriales</taxon>
        <taxon>Flavobacteriaceae</taxon>
        <taxon>Tenacibaculum</taxon>
    </lineage>
</organism>
<proteinExistence type="predicted"/>
<protein>
    <submittedName>
        <fullName evidence="1">Uncharacterized protein</fullName>
    </submittedName>
</protein>
<evidence type="ECO:0000313" key="1">
    <source>
        <dbReference type="EMBL" id="UTD15429.1"/>
    </source>
</evidence>
<dbReference type="EMBL" id="CP050861">
    <property type="protein sequence ID" value="UTD15429.1"/>
    <property type="molecule type" value="Genomic_DNA"/>
</dbReference>
<gene>
    <name evidence="1" type="ORF">HER15_08105</name>
</gene>
<reference evidence="1" key="1">
    <citation type="submission" date="2020-04" db="EMBL/GenBank/DDBJ databases">
        <title>Tenacibaculum mesophilum bac2.</title>
        <authorList>
            <person name="Li M."/>
        </authorList>
    </citation>
    <scope>NUCLEOTIDE SEQUENCE</scope>
    <source>
        <strain evidence="1">Bac2</strain>
    </source>
</reference>
<dbReference type="RefSeq" id="WP_253055416.1">
    <property type="nucleotide sequence ID" value="NZ_CP050861.1"/>
</dbReference>
<dbReference type="AlphaFoldDB" id="A0AAE9MNS2"/>
<name>A0AAE9MNS2_9FLAO</name>
<evidence type="ECO:0000313" key="2">
    <source>
        <dbReference type="Proteomes" id="UP001056837"/>
    </source>
</evidence>
<dbReference type="Proteomes" id="UP001056837">
    <property type="component" value="Chromosome"/>
</dbReference>
<accession>A0AAE9MNS2</accession>
<sequence>MDYYYQKQINELERCPPDDYKNIKCVSYRWVFKDINDRRNFIAQAEKNPKSLNDKTDLEKCAIYALSFHNSIENSQRHFSILNKKFKNIKKRLGTHIAKGSLVHNDGVGSNIDKNGHFNFHHLENCNLNERFEIIRILE</sequence>